<reference evidence="12 13" key="2">
    <citation type="journal article" date="2012" name="Stand. Genomic Sci.">
        <title>Genome sequence of the moderately thermophilic, amino-acid-degrading and sulfur-reducing bacterium Thermovirga lienii type strain (Cas60314(T)).</title>
        <authorList>
            <person name="Goker M."/>
            <person name="Saunders E."/>
            <person name="Lapidus A."/>
            <person name="Nolan M."/>
            <person name="Lucas S."/>
            <person name="Hammon N."/>
            <person name="Deshpande S."/>
            <person name="Cheng J.F."/>
            <person name="Han C."/>
            <person name="Tapia R."/>
            <person name="Goodwin L.A."/>
            <person name="Pitluck S."/>
            <person name="Liolios K."/>
            <person name="Mavromatis K."/>
            <person name="Pagani I."/>
            <person name="Ivanova N."/>
            <person name="Mikhailova N."/>
            <person name="Pati A."/>
            <person name="Chen A."/>
            <person name="Palaniappan K."/>
            <person name="Land M."/>
            <person name="Chang Y.J."/>
            <person name="Jeffries C.D."/>
            <person name="Brambilla E.M."/>
            <person name="Rohde M."/>
            <person name="Spring S."/>
            <person name="Detter J.C."/>
            <person name="Woyke T."/>
            <person name="Bristow J."/>
            <person name="Eisen J.A."/>
            <person name="Markowitz V."/>
            <person name="Hugenholtz P."/>
            <person name="Kyrpides N.C."/>
            <person name="Klenk H.P."/>
        </authorList>
    </citation>
    <scope>NUCLEOTIDE SEQUENCE [LARGE SCALE GENOMIC DNA]</scope>
    <source>
        <strain evidence="13">ATCC BAA-1197 / DSM 17291 / Cas60314</strain>
    </source>
</reference>
<dbReference type="GO" id="GO:0098797">
    <property type="term" value="C:plasma membrane protein complex"/>
    <property type="evidence" value="ECO:0007669"/>
    <property type="project" value="TreeGrafter"/>
</dbReference>
<sequence>MKRIIVFIIASSLVHGLLFYFIPKISPSRERVKAEDRIVVKLEFLKPQKVVKEERKTVSSVAEPLEEKQSPKMVETNESKANETKAVDEKKITNKKTVQQALQKETKTKPETKQLNAQKETKKIKETPRSGENAEEKPQEALGEKAPVGSLQVSERGNESEKHVFVSEEMVLKKVSPIYPLLARRKGLYGEVLLMVKLNKDGSIANIAVKKSSGYDILDKAALSAVKRWIFAPNIRNTVIVPVVFELK</sequence>
<dbReference type="STRING" id="580340.Tlie_1277"/>
<evidence type="ECO:0000256" key="2">
    <source>
        <dbReference type="ARBA" id="ARBA00006555"/>
    </source>
</evidence>
<evidence type="ECO:0000256" key="8">
    <source>
        <dbReference type="ARBA" id="ARBA00022989"/>
    </source>
</evidence>
<protein>
    <submittedName>
        <fullName evidence="12">Outer membrane transport energization protein TonB (TC 2.C.1.1.1)</fullName>
    </submittedName>
</protein>
<dbReference type="Proteomes" id="UP000005868">
    <property type="component" value="Chromosome"/>
</dbReference>
<dbReference type="SUPFAM" id="SSF74653">
    <property type="entry name" value="TolA/TonB C-terminal domain"/>
    <property type="match status" value="1"/>
</dbReference>
<feature type="domain" description="TonB C-terminal" evidence="11">
    <location>
        <begin position="164"/>
        <end position="248"/>
    </location>
</feature>
<evidence type="ECO:0000256" key="9">
    <source>
        <dbReference type="ARBA" id="ARBA00023136"/>
    </source>
</evidence>
<dbReference type="Gene3D" id="3.30.1150.10">
    <property type="match status" value="1"/>
</dbReference>
<keyword evidence="6" id="KW-0812">Transmembrane</keyword>
<evidence type="ECO:0000256" key="6">
    <source>
        <dbReference type="ARBA" id="ARBA00022692"/>
    </source>
</evidence>
<dbReference type="HOGENOM" id="CLU_1119733_0_0_0"/>
<dbReference type="PANTHER" id="PTHR33446">
    <property type="entry name" value="PROTEIN TONB-RELATED"/>
    <property type="match status" value="1"/>
</dbReference>
<keyword evidence="8" id="KW-1133">Transmembrane helix</keyword>
<dbReference type="NCBIfam" id="TIGR01352">
    <property type="entry name" value="tonB_Cterm"/>
    <property type="match status" value="1"/>
</dbReference>
<evidence type="ECO:0000256" key="10">
    <source>
        <dbReference type="SAM" id="MobiDB-lite"/>
    </source>
</evidence>
<evidence type="ECO:0000259" key="11">
    <source>
        <dbReference type="PROSITE" id="PS52015"/>
    </source>
</evidence>
<keyword evidence="4" id="KW-1003">Cell membrane</keyword>
<evidence type="ECO:0000256" key="7">
    <source>
        <dbReference type="ARBA" id="ARBA00022927"/>
    </source>
</evidence>
<name>G7V621_THELD</name>
<dbReference type="GO" id="GO:0055085">
    <property type="term" value="P:transmembrane transport"/>
    <property type="evidence" value="ECO:0007669"/>
    <property type="project" value="InterPro"/>
</dbReference>
<evidence type="ECO:0000256" key="3">
    <source>
        <dbReference type="ARBA" id="ARBA00022448"/>
    </source>
</evidence>
<keyword evidence="9" id="KW-0472">Membrane</keyword>
<evidence type="ECO:0000256" key="1">
    <source>
        <dbReference type="ARBA" id="ARBA00004383"/>
    </source>
</evidence>
<comment type="similarity">
    <text evidence="2">Belongs to the TonB family.</text>
</comment>
<dbReference type="InterPro" id="IPR037682">
    <property type="entry name" value="TonB_C"/>
</dbReference>
<dbReference type="PRINTS" id="PR01374">
    <property type="entry name" value="TONBPROTEIN"/>
</dbReference>
<dbReference type="GO" id="GO:0031992">
    <property type="term" value="F:energy transducer activity"/>
    <property type="evidence" value="ECO:0007669"/>
    <property type="project" value="InterPro"/>
</dbReference>
<dbReference type="eggNOG" id="COG0810">
    <property type="taxonomic scope" value="Bacteria"/>
</dbReference>
<dbReference type="GO" id="GO:0030288">
    <property type="term" value="C:outer membrane-bounded periplasmic space"/>
    <property type="evidence" value="ECO:0007669"/>
    <property type="project" value="InterPro"/>
</dbReference>
<dbReference type="GO" id="GO:0015031">
    <property type="term" value="P:protein transport"/>
    <property type="evidence" value="ECO:0007669"/>
    <property type="project" value="UniProtKB-KW"/>
</dbReference>
<dbReference type="InterPro" id="IPR003538">
    <property type="entry name" value="TonB"/>
</dbReference>
<evidence type="ECO:0000256" key="4">
    <source>
        <dbReference type="ARBA" id="ARBA00022475"/>
    </source>
</evidence>
<accession>G7V621</accession>
<evidence type="ECO:0000313" key="13">
    <source>
        <dbReference type="Proteomes" id="UP000005868"/>
    </source>
</evidence>
<evidence type="ECO:0000313" key="12">
    <source>
        <dbReference type="EMBL" id="AER67008.1"/>
    </source>
</evidence>
<dbReference type="EMBL" id="CP003096">
    <property type="protein sequence ID" value="AER67008.1"/>
    <property type="molecule type" value="Genomic_DNA"/>
</dbReference>
<feature type="compositionally biased region" description="Basic and acidic residues" evidence="10">
    <location>
        <begin position="119"/>
        <end position="143"/>
    </location>
</feature>
<dbReference type="AlphaFoldDB" id="G7V621"/>
<feature type="region of interest" description="Disordered" evidence="10">
    <location>
        <begin position="55"/>
        <end position="156"/>
    </location>
</feature>
<comment type="subcellular location">
    <subcellularLocation>
        <location evidence="1">Cell inner membrane</location>
        <topology evidence="1">Single-pass membrane protein</topology>
        <orientation evidence="1">Periplasmic side</orientation>
    </subcellularLocation>
</comment>
<evidence type="ECO:0000256" key="5">
    <source>
        <dbReference type="ARBA" id="ARBA00022519"/>
    </source>
</evidence>
<keyword evidence="3" id="KW-0813">Transport</keyword>
<dbReference type="OrthoDB" id="6430at2"/>
<feature type="compositionally biased region" description="Basic and acidic residues" evidence="10">
    <location>
        <begin position="65"/>
        <end position="92"/>
    </location>
</feature>
<dbReference type="KEGG" id="tli:Tlie_1277"/>
<keyword evidence="7" id="KW-0653">Protein transport</keyword>
<keyword evidence="13" id="KW-1185">Reference proteome</keyword>
<organism evidence="12 13">
    <name type="scientific">Thermovirga lienii (strain ATCC BAA-1197 / DSM 17291 / Cas60314)</name>
    <dbReference type="NCBI Taxonomy" id="580340"/>
    <lineage>
        <taxon>Bacteria</taxon>
        <taxon>Thermotogati</taxon>
        <taxon>Synergistota</taxon>
        <taxon>Synergistia</taxon>
        <taxon>Synergistales</taxon>
        <taxon>Thermovirgaceae</taxon>
        <taxon>Thermovirga</taxon>
    </lineage>
</organism>
<keyword evidence="5" id="KW-0997">Cell inner membrane</keyword>
<dbReference type="Pfam" id="PF03544">
    <property type="entry name" value="TonB_C"/>
    <property type="match status" value="1"/>
</dbReference>
<dbReference type="PANTHER" id="PTHR33446:SF2">
    <property type="entry name" value="PROTEIN TONB"/>
    <property type="match status" value="1"/>
</dbReference>
<proteinExistence type="inferred from homology"/>
<dbReference type="GO" id="GO:0015891">
    <property type="term" value="P:siderophore transport"/>
    <property type="evidence" value="ECO:0007669"/>
    <property type="project" value="InterPro"/>
</dbReference>
<dbReference type="InterPro" id="IPR051045">
    <property type="entry name" value="TonB-dependent_transducer"/>
</dbReference>
<dbReference type="PROSITE" id="PS52015">
    <property type="entry name" value="TONB_CTD"/>
    <property type="match status" value="1"/>
</dbReference>
<reference evidence="13" key="1">
    <citation type="submission" date="2011-10" db="EMBL/GenBank/DDBJ databases">
        <title>The complete genome of chromosome of Thermovirga lienii DSM 17291.</title>
        <authorList>
            <consortium name="US DOE Joint Genome Institute (JGI-PGF)"/>
            <person name="Lucas S."/>
            <person name="Copeland A."/>
            <person name="Lapidus A."/>
            <person name="Glavina del Rio T."/>
            <person name="Dalin E."/>
            <person name="Tice H."/>
            <person name="Bruce D."/>
            <person name="Goodwin L."/>
            <person name="Pitluck S."/>
            <person name="Peters L."/>
            <person name="Mikhailova N."/>
            <person name="Saunders E."/>
            <person name="Kyrpides N."/>
            <person name="Mavromatis K."/>
            <person name="Ivanova N."/>
            <person name="Last F.I."/>
            <person name="Brettin T."/>
            <person name="Detter J.C."/>
            <person name="Han C."/>
            <person name="Larimer F."/>
            <person name="Land M."/>
            <person name="Hauser L."/>
            <person name="Markowitz V."/>
            <person name="Cheng J.-F."/>
            <person name="Hugenholtz P."/>
            <person name="Woyke T."/>
            <person name="Wu D."/>
            <person name="Spring S."/>
            <person name="Schroeder M."/>
            <person name="Brambilla E.-M."/>
            <person name="Klenk H.-P."/>
            <person name="Eisen J.A."/>
        </authorList>
    </citation>
    <scope>NUCLEOTIDE SEQUENCE [LARGE SCALE GENOMIC DNA]</scope>
    <source>
        <strain evidence="13">ATCC BAA-1197 / DSM 17291 / Cas60314</strain>
    </source>
</reference>
<dbReference type="InterPro" id="IPR006260">
    <property type="entry name" value="TonB/TolA_C"/>
</dbReference>
<gene>
    <name evidence="12" type="ordered locus">Tlie_1277</name>
</gene>